<dbReference type="AlphaFoldDB" id="A0A7V8SXK3"/>
<accession>A0A7V8SXK3</accession>
<feature type="signal peptide" evidence="1">
    <location>
        <begin position="1"/>
        <end position="19"/>
    </location>
</feature>
<name>A0A7V8SXK3_9BACT</name>
<comment type="caution">
    <text evidence="2">The sequence shown here is derived from an EMBL/GenBank/DDBJ whole genome shotgun (WGS) entry which is preliminary data.</text>
</comment>
<organism evidence="2 3">
    <name type="scientific">Candidatus Acidiferrum panamense</name>
    <dbReference type="NCBI Taxonomy" id="2741543"/>
    <lineage>
        <taxon>Bacteria</taxon>
        <taxon>Pseudomonadati</taxon>
        <taxon>Acidobacteriota</taxon>
        <taxon>Terriglobia</taxon>
        <taxon>Candidatus Acidiferrales</taxon>
        <taxon>Candidatus Acidiferrum</taxon>
    </lineage>
</organism>
<dbReference type="Proteomes" id="UP000567293">
    <property type="component" value="Unassembled WGS sequence"/>
</dbReference>
<keyword evidence="1" id="KW-0732">Signal</keyword>
<evidence type="ECO:0000256" key="1">
    <source>
        <dbReference type="SAM" id="SignalP"/>
    </source>
</evidence>
<sequence>MGRSLIIMLACIVSLPAQPSENVDVTAVGKDPLFKIVGRTTLVADVKGKHALKISEGAGMGLV</sequence>
<reference evidence="2" key="1">
    <citation type="submission" date="2020-06" db="EMBL/GenBank/DDBJ databases">
        <title>Legume-microbial interactions unlock mineral nutrients during tropical forest succession.</title>
        <authorList>
            <person name="Epihov D.Z."/>
        </authorList>
    </citation>
    <scope>NUCLEOTIDE SEQUENCE [LARGE SCALE GENOMIC DNA]</scope>
    <source>
        <strain evidence="2">Pan2503</strain>
    </source>
</reference>
<proteinExistence type="predicted"/>
<gene>
    <name evidence="2" type="ORF">HRJ53_13365</name>
</gene>
<evidence type="ECO:0000313" key="3">
    <source>
        <dbReference type="Proteomes" id="UP000567293"/>
    </source>
</evidence>
<feature type="chain" id="PRO_5030858828" evidence="1">
    <location>
        <begin position="20"/>
        <end position="63"/>
    </location>
</feature>
<feature type="non-terminal residue" evidence="2">
    <location>
        <position position="63"/>
    </location>
</feature>
<dbReference type="EMBL" id="JACDQQ010001298">
    <property type="protein sequence ID" value="MBA0085981.1"/>
    <property type="molecule type" value="Genomic_DNA"/>
</dbReference>
<protein>
    <submittedName>
        <fullName evidence="2">Uncharacterized protein</fullName>
    </submittedName>
</protein>
<keyword evidence="3" id="KW-1185">Reference proteome</keyword>
<evidence type="ECO:0000313" key="2">
    <source>
        <dbReference type="EMBL" id="MBA0085981.1"/>
    </source>
</evidence>